<dbReference type="EMBL" id="KB742479">
    <property type="protein sequence ID" value="EOB08076.1"/>
    <property type="molecule type" value="Genomic_DNA"/>
</dbReference>
<organism evidence="1 2">
    <name type="scientific">Anas platyrhynchos</name>
    <name type="common">Mallard</name>
    <name type="synonym">Anas boschas</name>
    <dbReference type="NCBI Taxonomy" id="8839"/>
    <lineage>
        <taxon>Eukaryota</taxon>
        <taxon>Metazoa</taxon>
        <taxon>Chordata</taxon>
        <taxon>Craniata</taxon>
        <taxon>Vertebrata</taxon>
        <taxon>Euteleostomi</taxon>
        <taxon>Archelosauria</taxon>
        <taxon>Archosauria</taxon>
        <taxon>Dinosauria</taxon>
        <taxon>Saurischia</taxon>
        <taxon>Theropoda</taxon>
        <taxon>Coelurosauria</taxon>
        <taxon>Aves</taxon>
        <taxon>Neognathae</taxon>
        <taxon>Galloanserae</taxon>
        <taxon>Anseriformes</taxon>
        <taxon>Anatidae</taxon>
        <taxon>Anatinae</taxon>
        <taxon>Anas</taxon>
    </lineage>
</organism>
<proteinExistence type="predicted"/>
<gene>
    <name evidence="1" type="ORF">Anapl_00302</name>
</gene>
<protein>
    <submittedName>
        <fullName evidence="1">Uncharacterized protein</fullName>
    </submittedName>
</protein>
<sequence>MFLARAASLDRYNLQTYNGCIYCAYFGSTCTPQTTDNRHPTVLQSKLQTPDMPARKHQHHSAWSKAPECSQRDLRLLDAGRLQGYFLVILILNWLVADETVSVVAQEEQWRIHVQDGSG</sequence>
<name>R0KCH9_ANAPL</name>
<evidence type="ECO:0000313" key="1">
    <source>
        <dbReference type="EMBL" id="EOB08076.1"/>
    </source>
</evidence>
<reference evidence="2" key="1">
    <citation type="journal article" date="2013" name="Nat. Genet.">
        <title>The duck genome and transcriptome provide insight into an avian influenza virus reservoir species.</title>
        <authorList>
            <person name="Huang Y."/>
            <person name="Li Y."/>
            <person name="Burt D.W."/>
            <person name="Chen H."/>
            <person name="Zhang Y."/>
            <person name="Qian W."/>
            <person name="Kim H."/>
            <person name="Gan S."/>
            <person name="Zhao Y."/>
            <person name="Li J."/>
            <person name="Yi K."/>
            <person name="Feng H."/>
            <person name="Zhu P."/>
            <person name="Li B."/>
            <person name="Liu Q."/>
            <person name="Fairley S."/>
            <person name="Magor K.E."/>
            <person name="Du Z."/>
            <person name="Hu X."/>
            <person name="Goodman L."/>
            <person name="Tafer H."/>
            <person name="Vignal A."/>
            <person name="Lee T."/>
            <person name="Kim K.W."/>
            <person name="Sheng Z."/>
            <person name="An Y."/>
            <person name="Searle S."/>
            <person name="Herrero J."/>
            <person name="Groenen M.A."/>
            <person name="Crooijmans R.P."/>
            <person name="Faraut T."/>
            <person name="Cai Q."/>
            <person name="Webster R.G."/>
            <person name="Aldridge J.R."/>
            <person name="Warren W.C."/>
            <person name="Bartschat S."/>
            <person name="Kehr S."/>
            <person name="Marz M."/>
            <person name="Stadler P.F."/>
            <person name="Smith J."/>
            <person name="Kraus R.H."/>
            <person name="Zhao Y."/>
            <person name="Ren L."/>
            <person name="Fei J."/>
            <person name="Morisson M."/>
            <person name="Kaiser P."/>
            <person name="Griffin D.K."/>
            <person name="Rao M."/>
            <person name="Pitel F."/>
            <person name="Wang J."/>
            <person name="Li N."/>
        </authorList>
    </citation>
    <scope>NUCLEOTIDE SEQUENCE [LARGE SCALE GENOMIC DNA]</scope>
</reference>
<accession>R0KCH9</accession>
<evidence type="ECO:0000313" key="2">
    <source>
        <dbReference type="Proteomes" id="UP000296049"/>
    </source>
</evidence>
<keyword evidence="2" id="KW-1185">Reference proteome</keyword>
<dbReference type="Proteomes" id="UP000296049">
    <property type="component" value="Unassembled WGS sequence"/>
</dbReference>
<dbReference type="AlphaFoldDB" id="R0KCH9"/>